<reference evidence="2 3" key="1">
    <citation type="journal article" date="2019" name="Nat. Med.">
        <title>A library of human gut bacterial isolates paired with longitudinal multiomics data enables mechanistic microbiome research.</title>
        <authorList>
            <person name="Poyet M."/>
            <person name="Groussin M."/>
            <person name="Gibbons S.M."/>
            <person name="Avila-Pacheco J."/>
            <person name="Jiang X."/>
            <person name="Kearney S.M."/>
            <person name="Perrotta A.R."/>
            <person name="Berdy B."/>
            <person name="Zhao S."/>
            <person name="Lieberman T.D."/>
            <person name="Swanson P.K."/>
            <person name="Smith M."/>
            <person name="Roesemann S."/>
            <person name="Alexander J.E."/>
            <person name="Rich S.A."/>
            <person name="Livny J."/>
            <person name="Vlamakis H."/>
            <person name="Clish C."/>
            <person name="Bullock K."/>
            <person name="Deik A."/>
            <person name="Scott J."/>
            <person name="Pierce K.A."/>
            <person name="Xavier R.J."/>
            <person name="Alm E.J."/>
        </authorList>
    </citation>
    <scope>NUCLEOTIDE SEQUENCE [LARGE SCALE GENOMIC DNA]</scope>
    <source>
        <strain evidence="2 3">BIOML-A134</strain>
    </source>
</reference>
<evidence type="ECO:0000256" key="1">
    <source>
        <dbReference type="SAM" id="SignalP"/>
    </source>
</evidence>
<keyword evidence="3" id="KW-1185">Reference proteome</keyword>
<comment type="caution">
    <text evidence="2">The sequence shown here is derived from an EMBL/GenBank/DDBJ whole genome shotgun (WGS) entry which is preliminary data.</text>
</comment>
<name>A0A5M5E550_BACOV</name>
<evidence type="ECO:0008006" key="4">
    <source>
        <dbReference type="Google" id="ProtNLM"/>
    </source>
</evidence>
<gene>
    <name evidence="2" type="ORF">F3D66_31340</name>
</gene>
<dbReference type="RefSeq" id="WP_032852477.1">
    <property type="nucleotide sequence ID" value="NZ_JADNHX010000018.1"/>
</dbReference>
<protein>
    <recommendedName>
        <fullName evidence="4">DUF4177 domain-containing protein</fullName>
    </recommendedName>
</protein>
<evidence type="ECO:0000313" key="2">
    <source>
        <dbReference type="EMBL" id="KAA4083798.1"/>
    </source>
</evidence>
<feature type="signal peptide" evidence="1">
    <location>
        <begin position="1"/>
        <end position="18"/>
    </location>
</feature>
<dbReference type="Proteomes" id="UP000473905">
    <property type="component" value="Unassembled WGS sequence"/>
</dbReference>
<dbReference type="EMBL" id="VWKB01000099">
    <property type="protein sequence ID" value="KAA4083798.1"/>
    <property type="molecule type" value="Genomic_DNA"/>
</dbReference>
<accession>A0A5M5E550</accession>
<sequence length="131" mass="15326">MKKIIFLMLMFVSVNVMAQESYKVFCELLGMGKFMSTKVIVTVDFGQKTKYWSGDAKQYLVDDEGEKLEFNSMVDAMNYMGKRGWEFEQAYVVTASNQNTYHWLLSKKVTSDEQLKEGLITKEEYDKKHKK</sequence>
<feature type="chain" id="PRO_5030132976" description="DUF4177 domain-containing protein" evidence="1">
    <location>
        <begin position="19"/>
        <end position="131"/>
    </location>
</feature>
<dbReference type="AlphaFoldDB" id="A0A5M5E550"/>
<keyword evidence="1" id="KW-0732">Signal</keyword>
<proteinExistence type="predicted"/>
<organism evidence="2 3">
    <name type="scientific">Bacteroides ovatus</name>
    <dbReference type="NCBI Taxonomy" id="28116"/>
    <lineage>
        <taxon>Bacteria</taxon>
        <taxon>Pseudomonadati</taxon>
        <taxon>Bacteroidota</taxon>
        <taxon>Bacteroidia</taxon>
        <taxon>Bacteroidales</taxon>
        <taxon>Bacteroidaceae</taxon>
        <taxon>Bacteroides</taxon>
    </lineage>
</organism>
<evidence type="ECO:0000313" key="3">
    <source>
        <dbReference type="Proteomes" id="UP000473905"/>
    </source>
</evidence>